<dbReference type="InterPro" id="IPR053844">
    <property type="entry name" value="AH_C"/>
</dbReference>
<dbReference type="Gene3D" id="3.90.1300.10">
    <property type="entry name" value="Amidase signature (AS) domain"/>
    <property type="match status" value="1"/>
</dbReference>
<dbReference type="InterPro" id="IPR014085">
    <property type="entry name" value="Allophanate_hydrolase"/>
</dbReference>
<evidence type="ECO:0000259" key="2">
    <source>
        <dbReference type="Pfam" id="PF21986"/>
    </source>
</evidence>
<comment type="caution">
    <text evidence="3">The sequence shown here is derived from an EMBL/GenBank/DDBJ whole genome shotgun (WGS) entry which is preliminary data.</text>
</comment>
<dbReference type="SUPFAM" id="SSF75304">
    <property type="entry name" value="Amidase signature (AS) enzymes"/>
    <property type="match status" value="1"/>
</dbReference>
<reference evidence="3 4" key="1">
    <citation type="submission" date="2017-11" db="EMBL/GenBank/DDBJ databases">
        <title>Animal gut microbial communities from fecal samples from Wisconsin, USA.</title>
        <authorList>
            <person name="Neumann A."/>
        </authorList>
    </citation>
    <scope>NUCLEOTIDE SEQUENCE [LARGE SCALE GENOMIC DNA]</scope>
    <source>
        <strain evidence="3 4">UWS3</strain>
    </source>
</reference>
<proteinExistence type="predicted"/>
<evidence type="ECO:0000259" key="1">
    <source>
        <dbReference type="Pfam" id="PF01425"/>
    </source>
</evidence>
<keyword evidence="4" id="KW-1185">Reference proteome</keyword>
<protein>
    <submittedName>
        <fullName evidence="3">Allophanate hydrolase</fullName>
    </submittedName>
</protein>
<dbReference type="GO" id="GO:0016787">
    <property type="term" value="F:hydrolase activity"/>
    <property type="evidence" value="ECO:0007669"/>
    <property type="project" value="UniProtKB-KW"/>
</dbReference>
<dbReference type="Pfam" id="PF21986">
    <property type="entry name" value="AH_C"/>
    <property type="match status" value="1"/>
</dbReference>
<dbReference type="Gene3D" id="1.20.58.1700">
    <property type="match status" value="1"/>
</dbReference>
<sequence length="583" mass="63373">MELEISSLLSAYRSHTLTPRELLESLFAEIEKAPAAIWVSKTSEGQLDSYLKKLEARDPESLPLYGIPFAIKDNIDCEGFESTAACPAYAYKPSRSAFVVKRLMDFGAIPLGKTNMDQFATGLVGVRSPYGAIPNKYVPEYISGGSSSGSAAALAYGLCSFSLGTDTAGSGRIPAAFNNLVGVKPTRGILSTNGVIPACKSLDCVSIFALNHADARYVLNLATAEDSEDAYSRVAPWNEPNGFAKRLPEDWTFGVPAENELEFFGNSGYKEAFEKAVKVFEKAGGKKITIHFTPFLEAARLLYEGPWVFERYDAVGKFIEEHPEEIHPVTKAIISPKTTPHPSAVFAGFHALQEKKKIAEREFSKVNIILTPTAGTTYKTAEVEANPIQLNSNLGYYTNYMNLLDYSALAIPAGTAKSSDPNVSEFPFGVTLVGKAFDDFMLLDVAEKVSPFFSSKVEFAVCGAHLKGEPLHYQLESANFIEATTTAPEYKMYAFQDGKIPKPAMIFGGTSSFYVEVYALSPAEFGKFVANIPAPLGMGKIKLSSGKLVSGFIGDTSILQKADEGLAKDISILGDWRKYRLSL</sequence>
<dbReference type="RefSeq" id="WP_100425539.1">
    <property type="nucleotide sequence ID" value="NZ_PGEX01000001.1"/>
</dbReference>
<dbReference type="Gene3D" id="3.10.490.10">
    <property type="entry name" value="Gamma-glutamyl cyclotransferase-like"/>
    <property type="match status" value="1"/>
</dbReference>
<keyword evidence="3" id="KW-0378">Hydrolase</keyword>
<feature type="domain" description="Allophanate hydrolase C-terminal" evidence="2">
    <location>
        <begin position="457"/>
        <end position="580"/>
    </location>
</feature>
<dbReference type="OrthoDB" id="9811471at2"/>
<accession>A0A2M9A784</accession>
<feature type="domain" description="Amidase" evidence="1">
    <location>
        <begin position="21"/>
        <end position="443"/>
    </location>
</feature>
<dbReference type="AlphaFoldDB" id="A0A2M9A784"/>
<evidence type="ECO:0000313" key="4">
    <source>
        <dbReference type="Proteomes" id="UP000231134"/>
    </source>
</evidence>
<gene>
    <name evidence="3" type="ORF">BGX16_1564</name>
</gene>
<dbReference type="InterPro" id="IPR036928">
    <property type="entry name" value="AS_sf"/>
</dbReference>
<dbReference type="NCBIfam" id="TIGR02713">
    <property type="entry name" value="allophanate_hyd"/>
    <property type="match status" value="1"/>
</dbReference>
<dbReference type="Pfam" id="PF01425">
    <property type="entry name" value="Amidase"/>
    <property type="match status" value="1"/>
</dbReference>
<evidence type="ECO:0000313" key="3">
    <source>
        <dbReference type="EMBL" id="PJJ41581.1"/>
    </source>
</evidence>
<dbReference type="PANTHER" id="PTHR11895:SF169">
    <property type="entry name" value="GLUTAMYL-TRNA(GLN) AMIDOTRANSFERASE"/>
    <property type="match status" value="1"/>
</dbReference>
<dbReference type="PANTHER" id="PTHR11895">
    <property type="entry name" value="TRANSAMIDASE"/>
    <property type="match status" value="1"/>
</dbReference>
<name>A0A2M9A784_9BACT</name>
<dbReference type="Proteomes" id="UP000231134">
    <property type="component" value="Unassembled WGS sequence"/>
</dbReference>
<dbReference type="EMBL" id="PGEX01000001">
    <property type="protein sequence ID" value="PJJ41581.1"/>
    <property type="molecule type" value="Genomic_DNA"/>
</dbReference>
<dbReference type="NCBIfam" id="NF006043">
    <property type="entry name" value="PRK08186.1"/>
    <property type="match status" value="1"/>
</dbReference>
<dbReference type="InterPro" id="IPR023631">
    <property type="entry name" value="Amidase_dom"/>
</dbReference>
<dbReference type="InterPro" id="IPR000120">
    <property type="entry name" value="Amidase"/>
</dbReference>
<organism evidence="3 4">
    <name type="scientific">Hallerella succinigenes</name>
    <dbReference type="NCBI Taxonomy" id="1896222"/>
    <lineage>
        <taxon>Bacteria</taxon>
        <taxon>Pseudomonadati</taxon>
        <taxon>Fibrobacterota</taxon>
        <taxon>Fibrobacteria</taxon>
        <taxon>Fibrobacterales</taxon>
        <taxon>Fibrobacteraceae</taxon>
        <taxon>Hallerella</taxon>
    </lineage>
</organism>